<feature type="compositionally biased region" description="Polar residues" evidence="1">
    <location>
        <begin position="473"/>
        <end position="484"/>
    </location>
</feature>
<feature type="region of interest" description="Disordered" evidence="1">
    <location>
        <begin position="366"/>
        <end position="389"/>
    </location>
</feature>
<feature type="region of interest" description="Disordered" evidence="1">
    <location>
        <begin position="849"/>
        <end position="884"/>
    </location>
</feature>
<feature type="region of interest" description="Disordered" evidence="1">
    <location>
        <begin position="515"/>
        <end position="539"/>
    </location>
</feature>
<feature type="region of interest" description="Disordered" evidence="1">
    <location>
        <begin position="449"/>
        <end position="484"/>
    </location>
</feature>
<comment type="caution">
    <text evidence="2">The sequence shown here is derived from an EMBL/GenBank/DDBJ whole genome shotgun (WGS) entry which is preliminary data.</text>
</comment>
<dbReference type="AlphaFoldDB" id="A0AAN8KC41"/>
<dbReference type="Proteomes" id="UP001347796">
    <property type="component" value="Unassembled WGS sequence"/>
</dbReference>
<dbReference type="EMBL" id="JAZGQO010000001">
    <property type="protein sequence ID" value="KAK6195195.1"/>
    <property type="molecule type" value="Genomic_DNA"/>
</dbReference>
<proteinExistence type="predicted"/>
<feature type="compositionally biased region" description="Acidic residues" evidence="1">
    <location>
        <begin position="250"/>
        <end position="259"/>
    </location>
</feature>
<keyword evidence="3" id="KW-1185">Reference proteome</keyword>
<evidence type="ECO:0000313" key="3">
    <source>
        <dbReference type="Proteomes" id="UP001347796"/>
    </source>
</evidence>
<feature type="region of interest" description="Disordered" evidence="1">
    <location>
        <begin position="590"/>
        <end position="632"/>
    </location>
</feature>
<feature type="compositionally biased region" description="Polar residues" evidence="1">
    <location>
        <begin position="515"/>
        <end position="524"/>
    </location>
</feature>
<reference evidence="2 3" key="1">
    <citation type="submission" date="2024-01" db="EMBL/GenBank/DDBJ databases">
        <title>The genome of the rayed Mediterranean limpet Patella caerulea (Linnaeus, 1758).</title>
        <authorList>
            <person name="Anh-Thu Weber A."/>
            <person name="Halstead-Nussloch G."/>
        </authorList>
    </citation>
    <scope>NUCLEOTIDE SEQUENCE [LARGE SCALE GENOMIC DNA]</scope>
    <source>
        <strain evidence="2">AATW-2023a</strain>
        <tissue evidence="2">Whole specimen</tissue>
    </source>
</reference>
<protein>
    <submittedName>
        <fullName evidence="2">Uncharacterized protein</fullName>
    </submittedName>
</protein>
<gene>
    <name evidence="2" type="ORF">SNE40_000670</name>
</gene>
<accession>A0AAN8KC41</accession>
<feature type="compositionally biased region" description="Basic and acidic residues" evidence="1">
    <location>
        <begin position="147"/>
        <end position="164"/>
    </location>
</feature>
<feature type="compositionally biased region" description="Polar residues" evidence="1">
    <location>
        <begin position="368"/>
        <end position="378"/>
    </location>
</feature>
<feature type="compositionally biased region" description="Basic residues" evidence="1">
    <location>
        <begin position="865"/>
        <end position="878"/>
    </location>
</feature>
<organism evidence="2 3">
    <name type="scientific">Patella caerulea</name>
    <name type="common">Rayed Mediterranean limpet</name>
    <dbReference type="NCBI Taxonomy" id="87958"/>
    <lineage>
        <taxon>Eukaryota</taxon>
        <taxon>Metazoa</taxon>
        <taxon>Spiralia</taxon>
        <taxon>Lophotrochozoa</taxon>
        <taxon>Mollusca</taxon>
        <taxon>Gastropoda</taxon>
        <taxon>Patellogastropoda</taxon>
        <taxon>Patelloidea</taxon>
        <taxon>Patellidae</taxon>
        <taxon>Patella</taxon>
    </lineage>
</organism>
<name>A0AAN8KC41_PATCE</name>
<sequence>MDPMFHIDLDPDLIDQCEEIRAIASKKWTNASSVSLAKLDQIKTKVYNLGLSDTKALKAHPISNLNSHRINNIDLDELKTEPPLSTVSYQKTAWGSNSSIPELLRQQALRSRPVSANVPSRTRPWSGKKSRPKSAVNLKPSLPSGRQEVDIKVKGSKFDPETRKQVLPVVSTEGWAESSSNDGTDIPTHDDGDQNNDNDSPKVPECSSHLCDDEEPNDDIKKTNTKQSPPLLLRRPTPEALHLQLPTVDNYDEDEDDDELDTDRLLERAAINSHRNSSLSLQFLQGSLESLHSLATTEDPKNFSDLDELKANQRLEVIEKIVFENGEGGLSGISSQADENNSNIEPARSPSVLIREDRNMIFDISPRLTENNNNSRPVSASRKRSDYKHVQSRINSGIDKSLLHSKKSCLKQASNESLENSDPLPISVSKISCNPSKTVPMVAKEIPFTQNKDEEKKSTVIQRFRPRSALRSKPQSELSPSRPIQEQKPVAIVTVDYGEEKMGTVNNGNKTVMSELSGKESSPSVLLDTPENKARGRPTSAKSVNYYEQAVKQKEDINMVYKTTKTFEFGPDGPKEASFRSAIDGQLLKPTEPLAVSDEQLKKSRQTRPPSVRRPVKPKLSSPQVEVEPPSTEDLLQSLTTDIQVSIKTPSSHIQPSSIRDKTQATPITSTVVNKVKNTSPKVAFFKTTSSTTKPDSFTTKPATAKLENETYSVPVSKPAQTTKTPVPLLYSRSSSAKQEKTPPILTDVTYITSRNRKEDVMTEERSACQDLTDRLAQSGVNVAPETLERALYPPNGRTLYYDVPGYLPQSSSSNLLSHPKVWIPEQYKRFKEAEKQLERAEHIMWLQKKQEERDQKAASGKPMSAKKRKKRGKKLFKRSQTFS</sequence>
<evidence type="ECO:0000313" key="2">
    <source>
        <dbReference type="EMBL" id="KAK6195195.1"/>
    </source>
</evidence>
<evidence type="ECO:0000256" key="1">
    <source>
        <dbReference type="SAM" id="MobiDB-lite"/>
    </source>
</evidence>
<feature type="region of interest" description="Disordered" evidence="1">
    <location>
        <begin position="108"/>
        <end position="259"/>
    </location>
</feature>